<organism evidence="8">
    <name type="scientific">hydrothermal vent metagenome</name>
    <dbReference type="NCBI Taxonomy" id="652676"/>
    <lineage>
        <taxon>unclassified sequences</taxon>
        <taxon>metagenomes</taxon>
        <taxon>ecological metagenomes</taxon>
    </lineage>
</organism>
<evidence type="ECO:0000256" key="5">
    <source>
        <dbReference type="ARBA" id="ARBA00022840"/>
    </source>
</evidence>
<dbReference type="Pfam" id="PF00512">
    <property type="entry name" value="HisKA"/>
    <property type="match status" value="1"/>
</dbReference>
<feature type="domain" description="Histidine kinase" evidence="7">
    <location>
        <begin position="21"/>
        <end position="240"/>
    </location>
</feature>
<dbReference type="PRINTS" id="PR00344">
    <property type="entry name" value="BCTRLSENSOR"/>
</dbReference>
<dbReference type="PANTHER" id="PTHR43065">
    <property type="entry name" value="SENSOR HISTIDINE KINASE"/>
    <property type="match status" value="1"/>
</dbReference>
<keyword evidence="1" id="KW-0597">Phosphoprotein</keyword>
<accession>A0A3B1DWA4</accession>
<evidence type="ECO:0000256" key="3">
    <source>
        <dbReference type="ARBA" id="ARBA00022741"/>
    </source>
</evidence>
<keyword evidence="2" id="KW-0808">Transferase</keyword>
<keyword evidence="6" id="KW-0902">Two-component regulatory system</keyword>
<protein>
    <recommendedName>
        <fullName evidence="7">Histidine kinase domain-containing protein</fullName>
    </recommendedName>
</protein>
<evidence type="ECO:0000256" key="2">
    <source>
        <dbReference type="ARBA" id="ARBA00022679"/>
    </source>
</evidence>
<dbReference type="Gene3D" id="3.30.565.10">
    <property type="entry name" value="Histidine kinase-like ATPase, C-terminal domain"/>
    <property type="match status" value="1"/>
</dbReference>
<dbReference type="GO" id="GO:0000155">
    <property type="term" value="F:phosphorelay sensor kinase activity"/>
    <property type="evidence" value="ECO:0007669"/>
    <property type="project" value="InterPro"/>
</dbReference>
<proteinExistence type="predicted"/>
<dbReference type="PROSITE" id="PS50109">
    <property type="entry name" value="HIS_KIN"/>
    <property type="match status" value="1"/>
</dbReference>
<evidence type="ECO:0000313" key="8">
    <source>
        <dbReference type="EMBL" id="VAX33077.1"/>
    </source>
</evidence>
<dbReference type="AlphaFoldDB" id="A0A3B1DWA4"/>
<dbReference type="GO" id="GO:0005524">
    <property type="term" value="F:ATP binding"/>
    <property type="evidence" value="ECO:0007669"/>
    <property type="project" value="UniProtKB-KW"/>
</dbReference>
<dbReference type="CDD" id="cd00082">
    <property type="entry name" value="HisKA"/>
    <property type="match status" value="1"/>
</dbReference>
<sequence length="241" mass="26979">ELQEFARAHDNISNIESLALGMAHEIRNPLGGIRASAQLLRQELKNPEQQEYLDVVISEVDRINRLIERMMNFTRPRELNLQETNIHKVLRDITLLEQETVAKKNIRLQLVYDPSLPDIQADEDQLKQVFFNLIRNAIDASSDKGKIQLVTRVSTGYSIKTATTRNPGQTIVVEVVDSGTGISESDMKNLFTPLFTTKSKGSGLGLPISLKIVENHGGKIKITSEKGLGTTVQVFLPVHQR</sequence>
<dbReference type="InterPro" id="IPR004358">
    <property type="entry name" value="Sig_transdc_His_kin-like_C"/>
</dbReference>
<dbReference type="EMBL" id="UOGG01000235">
    <property type="protein sequence ID" value="VAX33077.1"/>
    <property type="molecule type" value="Genomic_DNA"/>
</dbReference>
<dbReference type="CDD" id="cd00075">
    <property type="entry name" value="HATPase"/>
    <property type="match status" value="1"/>
</dbReference>
<dbReference type="Gene3D" id="1.10.287.130">
    <property type="match status" value="1"/>
</dbReference>
<dbReference type="InterPro" id="IPR036890">
    <property type="entry name" value="HATPase_C_sf"/>
</dbReference>
<dbReference type="SUPFAM" id="SSF55874">
    <property type="entry name" value="ATPase domain of HSP90 chaperone/DNA topoisomerase II/histidine kinase"/>
    <property type="match status" value="1"/>
</dbReference>
<evidence type="ECO:0000256" key="6">
    <source>
        <dbReference type="ARBA" id="ARBA00023012"/>
    </source>
</evidence>
<reference evidence="8" key="1">
    <citation type="submission" date="2018-06" db="EMBL/GenBank/DDBJ databases">
        <authorList>
            <person name="Zhirakovskaya E."/>
        </authorList>
    </citation>
    <scope>NUCLEOTIDE SEQUENCE</scope>
</reference>
<feature type="non-terminal residue" evidence="8">
    <location>
        <position position="1"/>
    </location>
</feature>
<dbReference type="Pfam" id="PF02518">
    <property type="entry name" value="HATPase_c"/>
    <property type="match status" value="1"/>
</dbReference>
<evidence type="ECO:0000256" key="1">
    <source>
        <dbReference type="ARBA" id="ARBA00022553"/>
    </source>
</evidence>
<name>A0A3B1DWA4_9ZZZZ</name>
<evidence type="ECO:0000259" key="7">
    <source>
        <dbReference type="PROSITE" id="PS50109"/>
    </source>
</evidence>
<evidence type="ECO:0000256" key="4">
    <source>
        <dbReference type="ARBA" id="ARBA00022777"/>
    </source>
</evidence>
<dbReference type="SUPFAM" id="SSF47384">
    <property type="entry name" value="Homodimeric domain of signal transducing histidine kinase"/>
    <property type="match status" value="1"/>
</dbReference>
<dbReference type="InterPro" id="IPR005467">
    <property type="entry name" value="His_kinase_dom"/>
</dbReference>
<dbReference type="InterPro" id="IPR003661">
    <property type="entry name" value="HisK_dim/P_dom"/>
</dbReference>
<keyword evidence="5" id="KW-0067">ATP-binding</keyword>
<gene>
    <name evidence="8" type="ORF">MNBD_NITROSPINAE05-120</name>
</gene>
<dbReference type="SMART" id="SM00387">
    <property type="entry name" value="HATPase_c"/>
    <property type="match status" value="1"/>
</dbReference>
<dbReference type="SMART" id="SM00388">
    <property type="entry name" value="HisKA"/>
    <property type="match status" value="1"/>
</dbReference>
<dbReference type="PANTHER" id="PTHR43065:SF10">
    <property type="entry name" value="PEROXIDE STRESS-ACTIVATED HISTIDINE KINASE MAK3"/>
    <property type="match status" value="1"/>
</dbReference>
<keyword evidence="4" id="KW-0418">Kinase</keyword>
<dbReference type="InterPro" id="IPR003594">
    <property type="entry name" value="HATPase_dom"/>
</dbReference>
<keyword evidence="3" id="KW-0547">Nucleotide-binding</keyword>
<dbReference type="InterPro" id="IPR036097">
    <property type="entry name" value="HisK_dim/P_sf"/>
</dbReference>